<name>T1FCL7_HELRO</name>
<dbReference type="CTD" id="20206566"/>
<dbReference type="Proteomes" id="UP000015101">
    <property type="component" value="Unassembled WGS sequence"/>
</dbReference>
<dbReference type="GeneID" id="20206566"/>
<gene>
    <name evidence="2" type="primary">20206566</name>
    <name evidence="1" type="ORF">HELRODRAFT_178011</name>
</gene>
<accession>T1FCL7</accession>
<dbReference type="EnsemblMetazoa" id="HelroT178011">
    <property type="protein sequence ID" value="HelroP178011"/>
    <property type="gene ID" value="HelroG178011"/>
</dbReference>
<dbReference type="AlphaFoldDB" id="T1FCL7"/>
<organism evidence="2 3">
    <name type="scientific">Helobdella robusta</name>
    <name type="common">Californian leech</name>
    <dbReference type="NCBI Taxonomy" id="6412"/>
    <lineage>
        <taxon>Eukaryota</taxon>
        <taxon>Metazoa</taxon>
        <taxon>Spiralia</taxon>
        <taxon>Lophotrochozoa</taxon>
        <taxon>Annelida</taxon>
        <taxon>Clitellata</taxon>
        <taxon>Hirudinea</taxon>
        <taxon>Rhynchobdellida</taxon>
        <taxon>Glossiphoniidae</taxon>
        <taxon>Helobdella</taxon>
    </lineage>
</organism>
<dbReference type="EMBL" id="AMQM01006276">
    <property type="status" value="NOT_ANNOTATED_CDS"/>
    <property type="molecule type" value="Genomic_DNA"/>
</dbReference>
<sequence>MYIFNQSTRYVTGVVNVDWLPVLLSSLVDGTTKLLGVPRCESMVIGMCFDTTASNTGKLNGACTLLEKAMGRNLVWMACRHHKFEVLLAGVYSVCLGTSTGPKILFFKRFREKWTEMNHTPEARSTPLIIVSDAIKAFIKCQLEVRHSRDDYLEFLLLAAQIAELQVDVAIRKPGARHRARWMAKSIYALKIERLFTVNKTIFNLNSSRITRYSTFESVYHLCLSSVMVFMQAHC</sequence>
<protein>
    <submittedName>
        <fullName evidence="1 2">Uncharacterized protein</fullName>
    </submittedName>
</protein>
<evidence type="ECO:0000313" key="3">
    <source>
        <dbReference type="Proteomes" id="UP000015101"/>
    </source>
</evidence>
<dbReference type="EMBL" id="KB097336">
    <property type="protein sequence ID" value="ESN97576.1"/>
    <property type="molecule type" value="Genomic_DNA"/>
</dbReference>
<reference evidence="3" key="1">
    <citation type="submission" date="2012-12" db="EMBL/GenBank/DDBJ databases">
        <authorList>
            <person name="Hellsten U."/>
            <person name="Grimwood J."/>
            <person name="Chapman J.A."/>
            <person name="Shapiro H."/>
            <person name="Aerts A."/>
            <person name="Otillar R.P."/>
            <person name="Terry A.Y."/>
            <person name="Boore J.L."/>
            <person name="Simakov O."/>
            <person name="Marletaz F."/>
            <person name="Cho S.-J."/>
            <person name="Edsinger-Gonzales E."/>
            <person name="Havlak P."/>
            <person name="Kuo D.-H."/>
            <person name="Larsson T."/>
            <person name="Lv J."/>
            <person name="Arendt D."/>
            <person name="Savage R."/>
            <person name="Osoegawa K."/>
            <person name="de Jong P."/>
            <person name="Lindberg D.R."/>
            <person name="Seaver E.C."/>
            <person name="Weisblat D.A."/>
            <person name="Putnam N.H."/>
            <person name="Grigoriev I.V."/>
            <person name="Rokhsar D.S."/>
        </authorList>
    </citation>
    <scope>NUCLEOTIDE SEQUENCE</scope>
</reference>
<dbReference type="KEGG" id="hro:HELRODRAFT_178011"/>
<dbReference type="HOGENOM" id="CLU_1410249_0_0_1"/>
<reference evidence="2" key="3">
    <citation type="submission" date="2015-06" db="UniProtKB">
        <authorList>
            <consortium name="EnsemblMetazoa"/>
        </authorList>
    </citation>
    <scope>IDENTIFICATION</scope>
</reference>
<evidence type="ECO:0000313" key="1">
    <source>
        <dbReference type="EMBL" id="ESN97576.1"/>
    </source>
</evidence>
<dbReference type="InParanoid" id="T1FCL7"/>
<evidence type="ECO:0000313" key="2">
    <source>
        <dbReference type="EnsemblMetazoa" id="HelroP178011"/>
    </source>
</evidence>
<proteinExistence type="predicted"/>
<reference evidence="1 3" key="2">
    <citation type="journal article" date="2013" name="Nature">
        <title>Insights into bilaterian evolution from three spiralian genomes.</title>
        <authorList>
            <person name="Simakov O."/>
            <person name="Marletaz F."/>
            <person name="Cho S.J."/>
            <person name="Edsinger-Gonzales E."/>
            <person name="Havlak P."/>
            <person name="Hellsten U."/>
            <person name="Kuo D.H."/>
            <person name="Larsson T."/>
            <person name="Lv J."/>
            <person name="Arendt D."/>
            <person name="Savage R."/>
            <person name="Osoegawa K."/>
            <person name="de Jong P."/>
            <person name="Grimwood J."/>
            <person name="Chapman J.A."/>
            <person name="Shapiro H."/>
            <person name="Aerts A."/>
            <person name="Otillar R.P."/>
            <person name="Terry A.Y."/>
            <person name="Boore J.L."/>
            <person name="Grigoriev I.V."/>
            <person name="Lindberg D.R."/>
            <person name="Seaver E.C."/>
            <person name="Weisblat D.A."/>
            <person name="Putnam N.H."/>
            <person name="Rokhsar D.S."/>
        </authorList>
    </citation>
    <scope>NUCLEOTIDE SEQUENCE</scope>
</reference>
<dbReference type="RefSeq" id="XP_009024398.1">
    <property type="nucleotide sequence ID" value="XM_009026150.1"/>
</dbReference>
<keyword evidence="3" id="KW-1185">Reference proteome</keyword>